<protein>
    <submittedName>
        <fullName evidence="1">Uncharacterized protein</fullName>
    </submittedName>
</protein>
<evidence type="ECO:0000313" key="1">
    <source>
        <dbReference type="EMBL" id="RYQ68374.1"/>
    </source>
</evidence>
<evidence type="ECO:0000313" key="2">
    <source>
        <dbReference type="Proteomes" id="UP000293268"/>
    </source>
</evidence>
<dbReference type="AlphaFoldDB" id="A0A4Q5BDB4"/>
<sequence length="320" mass="35349">MSNGKAIGLHEQRIGELELRYYGPALDVDHSMNVKTLAPALMHLSDAVETARKTIAPELDIELKIKATSPGSFDIQLLLQMIGEYSQTMEGKGIEWLTGIIGVGFSTIFIGAIKLVKYFIHHGDVKSVKPIETESAESADAVFTERMVEVEALDGTTTRTYESCLRIAGDRKFVNDAGKAFSGPTSEDGIDGAELSDPDAEVHVDKETAAKMAEWVPKEDIIAENDVRLPVQPLDAHFEPGKKWRVTTGGDTKYTVDMLDDTFIEAVENGERIGKKDIFFVILHTVSYRDSAGKLRARHSITKVLKHIPYTGQNELPLFE</sequence>
<proteinExistence type="predicted"/>
<gene>
    <name evidence="1" type="ORF">PG2072B_0977</name>
</gene>
<dbReference type="EMBL" id="SBKU01000007">
    <property type="protein sequence ID" value="RYQ68374.1"/>
    <property type="molecule type" value="Genomic_DNA"/>
</dbReference>
<name>A0A4Q5BDB4_9BIFI</name>
<accession>A0A4Q5BDB4</accession>
<dbReference type="RefSeq" id="WP_129913111.1">
    <property type="nucleotide sequence ID" value="NZ_SBKU01000007.1"/>
</dbReference>
<organism evidence="1 2">
    <name type="scientific">Bifidobacterium pseudolongum subsp. globosum</name>
    <dbReference type="NCBI Taxonomy" id="1690"/>
    <lineage>
        <taxon>Bacteria</taxon>
        <taxon>Bacillati</taxon>
        <taxon>Actinomycetota</taxon>
        <taxon>Actinomycetes</taxon>
        <taxon>Bifidobacteriales</taxon>
        <taxon>Bifidobacteriaceae</taxon>
        <taxon>Bifidobacterium</taxon>
    </lineage>
</organism>
<reference evidence="1 2" key="1">
    <citation type="submission" date="2019-01" db="EMBL/GenBank/DDBJ databases">
        <title>Unveiling genomic diversity among members of the Bifidobacterium pseudolongum species, a widely distributed gut commensal of the animal kingdom.</title>
        <authorList>
            <person name="Lugli G.A."/>
            <person name="Duranti S."/>
            <person name="Albert K."/>
            <person name="Mancabelli L."/>
            <person name="Napoli S."/>
            <person name="Viappiani A."/>
            <person name="Anzalone R."/>
            <person name="Longhi G."/>
            <person name="Milani C."/>
            <person name="Turroni F."/>
            <person name="Alessandri G."/>
            <person name="Sela D.A."/>
            <person name="Van Sinderen D."/>
            <person name="Ventura M."/>
        </authorList>
    </citation>
    <scope>NUCLEOTIDE SEQUENCE [LARGE SCALE GENOMIC DNA]</scope>
    <source>
        <strain evidence="1 2">2072B</strain>
    </source>
</reference>
<comment type="caution">
    <text evidence="1">The sequence shown here is derived from an EMBL/GenBank/DDBJ whole genome shotgun (WGS) entry which is preliminary data.</text>
</comment>
<dbReference type="Proteomes" id="UP000293268">
    <property type="component" value="Unassembled WGS sequence"/>
</dbReference>